<dbReference type="InterPro" id="IPR036265">
    <property type="entry name" value="HIT-like_sf"/>
</dbReference>
<dbReference type="Pfam" id="PF11969">
    <property type="entry name" value="DcpS_C"/>
    <property type="match status" value="1"/>
</dbReference>
<evidence type="ECO:0000259" key="11">
    <source>
        <dbReference type="PROSITE" id="PS51084"/>
    </source>
</evidence>
<dbReference type="GO" id="GO:0000166">
    <property type="term" value="F:nucleotide binding"/>
    <property type="evidence" value="ECO:0007669"/>
    <property type="project" value="UniProtKB-KW"/>
</dbReference>
<comment type="similarity">
    <text evidence="4">Belongs to the HINT family.</text>
</comment>
<feature type="transmembrane region" description="Helical" evidence="10">
    <location>
        <begin position="6"/>
        <end position="22"/>
    </location>
</feature>
<evidence type="ECO:0000256" key="2">
    <source>
        <dbReference type="ARBA" id="ARBA00022801"/>
    </source>
</evidence>
<keyword evidence="1" id="KW-0547">Nucleotide-binding</keyword>
<keyword evidence="2" id="KW-0378">Hydrolase</keyword>
<evidence type="ECO:0000256" key="4">
    <source>
        <dbReference type="ARBA" id="ARBA00025764"/>
    </source>
</evidence>
<evidence type="ECO:0000256" key="7">
    <source>
        <dbReference type="PIRSR" id="PIRSR601310-1"/>
    </source>
</evidence>
<evidence type="ECO:0000256" key="9">
    <source>
        <dbReference type="PROSITE-ProRule" id="PRU00464"/>
    </source>
</evidence>
<name>A0A9N9WRU3_9DIPT</name>
<dbReference type="OrthoDB" id="275748at2759"/>
<protein>
    <recommendedName>
        <fullName evidence="5">Adenosine 5'-monophosphoramidase HINT3</fullName>
    </recommendedName>
    <alternativeName>
        <fullName evidence="6">Histidine triad nucleotide-binding protein 3</fullName>
    </alternativeName>
</protein>
<evidence type="ECO:0000313" key="13">
    <source>
        <dbReference type="Proteomes" id="UP001153620"/>
    </source>
</evidence>
<keyword evidence="13" id="KW-1185">Reference proteome</keyword>
<dbReference type="PRINTS" id="PR00332">
    <property type="entry name" value="HISTRIAD"/>
</dbReference>
<evidence type="ECO:0000313" key="12">
    <source>
        <dbReference type="EMBL" id="CAG9801703.1"/>
    </source>
</evidence>
<reference evidence="12" key="1">
    <citation type="submission" date="2022-01" db="EMBL/GenBank/DDBJ databases">
        <authorList>
            <person name="King R."/>
        </authorList>
    </citation>
    <scope>NUCLEOTIDE SEQUENCE</scope>
</reference>
<dbReference type="Gene3D" id="3.30.428.10">
    <property type="entry name" value="HIT-like"/>
    <property type="match status" value="1"/>
</dbReference>
<evidence type="ECO:0000256" key="8">
    <source>
        <dbReference type="PIRSR" id="PIRSR601310-3"/>
    </source>
</evidence>
<evidence type="ECO:0000256" key="1">
    <source>
        <dbReference type="ARBA" id="ARBA00022741"/>
    </source>
</evidence>
<reference evidence="12" key="2">
    <citation type="submission" date="2022-10" db="EMBL/GenBank/DDBJ databases">
        <authorList>
            <consortium name="ENA_rothamsted_submissions"/>
            <consortium name="culmorum"/>
            <person name="King R."/>
        </authorList>
    </citation>
    <scope>NUCLEOTIDE SEQUENCE</scope>
</reference>
<dbReference type="EMBL" id="OU895878">
    <property type="protein sequence ID" value="CAG9801703.1"/>
    <property type="molecule type" value="Genomic_DNA"/>
</dbReference>
<dbReference type="PANTHER" id="PTHR12486">
    <property type="entry name" value="APRATAXIN-RELATED"/>
    <property type="match status" value="1"/>
</dbReference>
<feature type="short sequence motif" description="Histidine triad motif" evidence="8 9">
    <location>
        <begin position="123"/>
        <end position="127"/>
    </location>
</feature>
<proteinExistence type="inferred from homology"/>
<dbReference type="GO" id="GO:0016787">
    <property type="term" value="F:hydrolase activity"/>
    <property type="evidence" value="ECO:0007669"/>
    <property type="project" value="UniProtKB-KW"/>
</dbReference>
<organism evidence="12 13">
    <name type="scientific">Chironomus riparius</name>
    <dbReference type="NCBI Taxonomy" id="315576"/>
    <lineage>
        <taxon>Eukaryota</taxon>
        <taxon>Metazoa</taxon>
        <taxon>Ecdysozoa</taxon>
        <taxon>Arthropoda</taxon>
        <taxon>Hexapoda</taxon>
        <taxon>Insecta</taxon>
        <taxon>Pterygota</taxon>
        <taxon>Neoptera</taxon>
        <taxon>Endopterygota</taxon>
        <taxon>Diptera</taxon>
        <taxon>Nematocera</taxon>
        <taxon>Chironomoidea</taxon>
        <taxon>Chironomidae</taxon>
        <taxon>Chironominae</taxon>
        <taxon>Chironomus</taxon>
    </lineage>
</organism>
<evidence type="ECO:0000256" key="10">
    <source>
        <dbReference type="SAM" id="Phobius"/>
    </source>
</evidence>
<accession>A0A9N9WRU3</accession>
<comment type="catalytic activity">
    <reaction evidence="3">
        <text>adenosine 5'-phosphoramidate + H2O = NH4(+) + AMP</text>
        <dbReference type="Rhea" id="RHEA:67916"/>
        <dbReference type="ChEBI" id="CHEBI:15377"/>
        <dbReference type="ChEBI" id="CHEBI:28938"/>
        <dbReference type="ChEBI" id="CHEBI:57890"/>
        <dbReference type="ChEBI" id="CHEBI:456215"/>
    </reaction>
</comment>
<feature type="domain" description="HIT" evidence="11">
    <location>
        <begin position="31"/>
        <end position="138"/>
    </location>
</feature>
<dbReference type="InterPro" id="IPR011146">
    <property type="entry name" value="HIT-like"/>
</dbReference>
<dbReference type="PROSITE" id="PS51084">
    <property type="entry name" value="HIT_2"/>
    <property type="match status" value="1"/>
</dbReference>
<evidence type="ECO:0000256" key="3">
    <source>
        <dbReference type="ARBA" id="ARBA00024472"/>
    </source>
</evidence>
<evidence type="ECO:0000256" key="6">
    <source>
        <dbReference type="ARBA" id="ARBA00042361"/>
    </source>
</evidence>
<gene>
    <name evidence="12" type="ORF">CHIRRI_LOCUS4625</name>
</gene>
<keyword evidence="10" id="KW-0812">Transmembrane</keyword>
<keyword evidence="10" id="KW-0472">Membrane</keyword>
<feature type="active site" description="Tele-AMP-histidine intermediate" evidence="7">
    <location>
        <position position="125"/>
    </location>
</feature>
<dbReference type="Proteomes" id="UP001153620">
    <property type="component" value="Chromosome 2"/>
</dbReference>
<evidence type="ECO:0000256" key="5">
    <source>
        <dbReference type="ARBA" id="ARBA00039802"/>
    </source>
</evidence>
<dbReference type="InterPro" id="IPR001310">
    <property type="entry name" value="Histidine_triad_HIT"/>
</dbReference>
<dbReference type="SUPFAM" id="SSF54197">
    <property type="entry name" value="HIT-like"/>
    <property type="match status" value="1"/>
</dbReference>
<dbReference type="PANTHER" id="PTHR12486:SF5">
    <property type="entry name" value="ADENOSINE 5'-MONOPHOSPHORAMIDASE HINT3"/>
    <property type="match status" value="1"/>
</dbReference>
<sequence>MNILFVIFNFTVLIAAISVYWIRGEKKMSCIFCDIINKKTDTKILFENDDFVAFNDIKPASSFHFLIIPKTHIMNTSSLTIDDKPMLMNMKRYMLDLMEKNDQTDLADISLGFHIAPFNSVRHLHLHGISKKSEMRFLTRMIFKENSFWYKTFDDVFNSLPASRS</sequence>
<dbReference type="AlphaFoldDB" id="A0A9N9WRU3"/>
<keyword evidence="10" id="KW-1133">Transmembrane helix</keyword>